<dbReference type="InterPro" id="IPR000073">
    <property type="entry name" value="AB_hydrolase_1"/>
</dbReference>
<evidence type="ECO:0000256" key="5">
    <source>
        <dbReference type="ARBA" id="ARBA00023098"/>
    </source>
</evidence>
<keyword evidence="2" id="KW-0732">Signal</keyword>
<keyword evidence="6" id="KW-0325">Glycoprotein</keyword>
<dbReference type="SUPFAM" id="SSF53474">
    <property type="entry name" value="alpha/beta-Hydrolases"/>
    <property type="match status" value="1"/>
</dbReference>
<comment type="similarity">
    <text evidence="1 7">Belongs to the AB hydrolase superfamily. Lipase family.</text>
</comment>
<evidence type="ECO:0000256" key="4">
    <source>
        <dbReference type="ARBA" id="ARBA00022963"/>
    </source>
</evidence>
<evidence type="ECO:0000313" key="9">
    <source>
        <dbReference type="EMBL" id="PNF43069.1"/>
    </source>
</evidence>
<feature type="domain" description="AB hydrolase-1" evidence="8">
    <location>
        <begin position="28"/>
        <end position="137"/>
    </location>
</feature>
<evidence type="ECO:0000256" key="6">
    <source>
        <dbReference type="ARBA" id="ARBA00023180"/>
    </source>
</evidence>
<dbReference type="GO" id="GO:0016042">
    <property type="term" value="P:lipid catabolic process"/>
    <property type="evidence" value="ECO:0007669"/>
    <property type="project" value="UniProtKB-KW"/>
</dbReference>
<reference evidence="9" key="1">
    <citation type="submission" date="2017-12" db="EMBL/GenBank/DDBJ databases">
        <title>Hemimetabolous genomes reveal molecular basis of termite eusociality.</title>
        <authorList>
            <person name="Harrison M.C."/>
            <person name="Jongepier E."/>
            <person name="Robertson H.M."/>
            <person name="Arning N."/>
            <person name="Bitard-Feildel T."/>
            <person name="Chao H."/>
            <person name="Childers C.P."/>
            <person name="Dinh H."/>
            <person name="Doddapaneni H."/>
            <person name="Dugan S."/>
            <person name="Gowin J."/>
            <person name="Greiner C."/>
            <person name="Han Y."/>
            <person name="Hu H."/>
            <person name="Hughes D.S.T."/>
            <person name="Huylmans A.-K."/>
            <person name="Kemena C."/>
            <person name="Kremer L.P.M."/>
            <person name="Lee S.L."/>
            <person name="Lopez-Ezquerra A."/>
            <person name="Mallet L."/>
            <person name="Monroy-Kuhn J.M."/>
            <person name="Moser A."/>
            <person name="Murali S.C."/>
            <person name="Muzny D.M."/>
            <person name="Otani S."/>
            <person name="Piulachs M.-D."/>
            <person name="Poelchau M."/>
            <person name="Qu J."/>
            <person name="Schaub F."/>
            <person name="Wada-Katsumata A."/>
            <person name="Worley K.C."/>
            <person name="Xie Q."/>
            <person name="Ylla G."/>
            <person name="Poulsen M."/>
            <person name="Gibbs R.A."/>
            <person name="Schal C."/>
            <person name="Richards S."/>
            <person name="Belles X."/>
            <person name="Korb J."/>
            <person name="Bornberg-Bauer E."/>
        </authorList>
    </citation>
    <scope>NUCLEOTIDE SEQUENCE [LARGE SCALE GENOMIC DNA]</scope>
    <source>
        <tissue evidence="9">Whole body</tissue>
    </source>
</reference>
<dbReference type="Pfam" id="PF00561">
    <property type="entry name" value="Abhydrolase_1"/>
    <property type="match status" value="1"/>
</dbReference>
<dbReference type="OrthoDB" id="9974421at2759"/>
<organism evidence="9 10">
    <name type="scientific">Cryptotermes secundus</name>
    <dbReference type="NCBI Taxonomy" id="105785"/>
    <lineage>
        <taxon>Eukaryota</taxon>
        <taxon>Metazoa</taxon>
        <taxon>Ecdysozoa</taxon>
        <taxon>Arthropoda</taxon>
        <taxon>Hexapoda</taxon>
        <taxon>Insecta</taxon>
        <taxon>Pterygota</taxon>
        <taxon>Neoptera</taxon>
        <taxon>Polyneoptera</taxon>
        <taxon>Dictyoptera</taxon>
        <taxon>Blattodea</taxon>
        <taxon>Blattoidea</taxon>
        <taxon>Termitoidae</taxon>
        <taxon>Kalotermitidae</taxon>
        <taxon>Cryptotermitinae</taxon>
        <taxon>Cryptotermes</taxon>
    </lineage>
</organism>
<keyword evidence="10" id="KW-1185">Reference proteome</keyword>
<evidence type="ECO:0000313" key="10">
    <source>
        <dbReference type="Proteomes" id="UP000235965"/>
    </source>
</evidence>
<name>A0A2J7RQG0_9NEOP</name>
<evidence type="ECO:0000256" key="1">
    <source>
        <dbReference type="ARBA" id="ARBA00010701"/>
    </source>
</evidence>
<dbReference type="PANTHER" id="PTHR11005">
    <property type="entry name" value="LYSOSOMAL ACID LIPASE-RELATED"/>
    <property type="match status" value="1"/>
</dbReference>
<keyword evidence="4 7" id="KW-0442">Lipid degradation</keyword>
<dbReference type="InParanoid" id="A0A2J7RQG0"/>
<dbReference type="GO" id="GO:0016788">
    <property type="term" value="F:hydrolase activity, acting on ester bonds"/>
    <property type="evidence" value="ECO:0007669"/>
    <property type="project" value="InterPro"/>
</dbReference>
<keyword evidence="3 7" id="KW-0378">Hydrolase</keyword>
<dbReference type="STRING" id="105785.A0A2J7RQG0"/>
<evidence type="ECO:0000259" key="8">
    <source>
        <dbReference type="Pfam" id="PF00561"/>
    </source>
</evidence>
<evidence type="ECO:0000256" key="7">
    <source>
        <dbReference type="PIRNR" id="PIRNR000862"/>
    </source>
</evidence>
<comment type="caution">
    <text evidence="9">The sequence shown here is derived from an EMBL/GenBank/DDBJ whole genome shotgun (WGS) entry which is preliminary data.</text>
</comment>
<proteinExistence type="inferred from homology"/>
<dbReference type="PIRSF" id="PIRSF000862">
    <property type="entry name" value="Steryl_ester_lip"/>
    <property type="match status" value="1"/>
</dbReference>
<gene>
    <name evidence="9" type="ORF">B7P43_G02712</name>
</gene>
<dbReference type="Gene3D" id="3.40.50.1820">
    <property type="entry name" value="alpha/beta hydrolase"/>
    <property type="match status" value="1"/>
</dbReference>
<evidence type="ECO:0000256" key="3">
    <source>
        <dbReference type="ARBA" id="ARBA00022801"/>
    </source>
</evidence>
<dbReference type="EMBL" id="NEVH01001337">
    <property type="protein sequence ID" value="PNF43069.1"/>
    <property type="molecule type" value="Genomic_DNA"/>
</dbReference>
<dbReference type="Proteomes" id="UP000235965">
    <property type="component" value="Unassembled WGS sequence"/>
</dbReference>
<dbReference type="InterPro" id="IPR025483">
    <property type="entry name" value="Lipase_euk"/>
</dbReference>
<dbReference type="FunFam" id="3.40.50.1820:FF:000057">
    <property type="entry name" value="Lipase"/>
    <property type="match status" value="1"/>
</dbReference>
<evidence type="ECO:0000256" key="2">
    <source>
        <dbReference type="ARBA" id="ARBA00022729"/>
    </source>
</evidence>
<dbReference type="AlphaFoldDB" id="A0A2J7RQG0"/>
<keyword evidence="5" id="KW-0443">Lipid metabolism</keyword>
<accession>A0A2J7RQG0</accession>
<protein>
    <recommendedName>
        <fullName evidence="7">Lipase</fullName>
    </recommendedName>
</protein>
<sequence>MGSKPPEDMKAKPRGDGRDYVFETSGKPAVFLQHGVLASSLDWVLTGPHKALGYKLSDAGYDVWMGNLRGTIYSARHKNFNNTQPEFWNYSWHEIGMYDLPAMVDYVLRVTGDPDLHFVGHSMGATTAVVMLSERPEYNSKLKITLLLAPVVKLEHNTSIFRHSASLWKALQRVTSYSGLHGFPPHPELIQRRLEPMCEEQYIGRGLCANILHVVAGYSKELNHIYLHRCRNADVFEKVRTLIMEGRRLTMREVHVSVGVSRGSANTVLTEDSGMRRMAAKFVPKLLPLEQQQLRLEVAQDMLECANRDPEFPKTAPYSPDMAPCDFWLFPRLKTPLKADVSWLADQFRNLIGNFLVPSASFSHLSFLWATNVDRILYDPMISLLDRYKQQ</sequence>
<dbReference type="InterPro" id="IPR029058">
    <property type="entry name" value="AB_hydrolase_fold"/>
</dbReference>